<keyword evidence="2" id="KW-1185">Reference proteome</keyword>
<comment type="caution">
    <text evidence="1">The sequence shown here is derived from an EMBL/GenBank/DDBJ whole genome shotgun (WGS) entry which is preliminary data.</text>
</comment>
<dbReference type="AlphaFoldDB" id="A0AAD5GPW6"/>
<organism evidence="1 2">
    <name type="scientific">Ambrosia artemisiifolia</name>
    <name type="common">Common ragweed</name>
    <dbReference type="NCBI Taxonomy" id="4212"/>
    <lineage>
        <taxon>Eukaryota</taxon>
        <taxon>Viridiplantae</taxon>
        <taxon>Streptophyta</taxon>
        <taxon>Embryophyta</taxon>
        <taxon>Tracheophyta</taxon>
        <taxon>Spermatophyta</taxon>
        <taxon>Magnoliopsida</taxon>
        <taxon>eudicotyledons</taxon>
        <taxon>Gunneridae</taxon>
        <taxon>Pentapetalae</taxon>
        <taxon>asterids</taxon>
        <taxon>campanulids</taxon>
        <taxon>Asterales</taxon>
        <taxon>Asteraceae</taxon>
        <taxon>Asteroideae</taxon>
        <taxon>Heliantheae alliance</taxon>
        <taxon>Heliantheae</taxon>
        <taxon>Ambrosia</taxon>
    </lineage>
</organism>
<name>A0AAD5GPW6_AMBAR</name>
<dbReference type="EMBL" id="JAMZMK010006033">
    <property type="protein sequence ID" value="KAI7750972.1"/>
    <property type="molecule type" value="Genomic_DNA"/>
</dbReference>
<gene>
    <name evidence="1" type="ORF">M8C21_003303</name>
</gene>
<reference evidence="1" key="1">
    <citation type="submission" date="2022-06" db="EMBL/GenBank/DDBJ databases">
        <title>Uncovering the hologenomic basis of an extraordinary plant invasion.</title>
        <authorList>
            <person name="Bieker V.C."/>
            <person name="Martin M.D."/>
            <person name="Gilbert T."/>
            <person name="Hodgins K."/>
            <person name="Battlay P."/>
            <person name="Petersen B."/>
            <person name="Wilson J."/>
        </authorList>
    </citation>
    <scope>NUCLEOTIDE SEQUENCE</scope>
    <source>
        <strain evidence="1">AA19_3_7</strain>
        <tissue evidence="1">Leaf</tissue>
    </source>
</reference>
<dbReference type="Proteomes" id="UP001206925">
    <property type="component" value="Unassembled WGS sequence"/>
</dbReference>
<sequence>MRVMFWCYVNLSPRQHFSQNLILCSFLP</sequence>
<proteinExistence type="predicted"/>
<evidence type="ECO:0000313" key="2">
    <source>
        <dbReference type="Proteomes" id="UP001206925"/>
    </source>
</evidence>
<evidence type="ECO:0000313" key="1">
    <source>
        <dbReference type="EMBL" id="KAI7750972.1"/>
    </source>
</evidence>
<protein>
    <submittedName>
        <fullName evidence="1">Uncharacterized protein</fullName>
    </submittedName>
</protein>
<accession>A0AAD5GPW6</accession>